<gene>
    <name evidence="1" type="primary">Hvm46</name>
    <name evidence="1" type="ORF">OREMEL_R11681</name>
</gene>
<feature type="non-terminal residue" evidence="1">
    <location>
        <position position="1"/>
    </location>
</feature>
<dbReference type="Proteomes" id="UP000579904">
    <property type="component" value="Unassembled WGS sequence"/>
</dbReference>
<evidence type="ECO:0000313" key="2">
    <source>
        <dbReference type="Proteomes" id="UP000579904"/>
    </source>
</evidence>
<sequence>SGIPGTRSQVQIEASGPTVAKVSESLTLTCHISGVPITDSSYAWDWIRQTPGKDLQHLVLQYPF</sequence>
<dbReference type="PANTHER" id="PTHR23266">
    <property type="entry name" value="IMMUNOGLOBULIN HEAVY CHAIN"/>
    <property type="match status" value="1"/>
</dbReference>
<name>A0A7L3NIB4_9AVES</name>
<dbReference type="OrthoDB" id="8694217at2759"/>
<dbReference type="AlphaFoldDB" id="A0A7L3NIB4"/>
<comment type="caution">
    <text evidence="1">The sequence shown here is derived from an EMBL/GenBank/DDBJ whole genome shotgun (WGS) entry which is preliminary data.</text>
</comment>
<dbReference type="EMBL" id="VZUB01014185">
    <property type="protein sequence ID" value="NXU76710.1"/>
    <property type="molecule type" value="Genomic_DNA"/>
</dbReference>
<accession>A0A7L3NIB4</accession>
<dbReference type="InterPro" id="IPR013783">
    <property type="entry name" value="Ig-like_fold"/>
</dbReference>
<feature type="non-terminal residue" evidence="1">
    <location>
        <position position="64"/>
    </location>
</feature>
<protein>
    <submittedName>
        <fullName evidence="1">HVM46 protein</fullName>
    </submittedName>
</protein>
<proteinExistence type="predicted"/>
<organism evidence="1 2">
    <name type="scientific">Oreotrochilus melanogaster</name>
    <dbReference type="NCBI Taxonomy" id="689266"/>
    <lineage>
        <taxon>Eukaryota</taxon>
        <taxon>Metazoa</taxon>
        <taxon>Chordata</taxon>
        <taxon>Craniata</taxon>
        <taxon>Vertebrata</taxon>
        <taxon>Euteleostomi</taxon>
        <taxon>Archelosauria</taxon>
        <taxon>Archosauria</taxon>
        <taxon>Dinosauria</taxon>
        <taxon>Saurischia</taxon>
        <taxon>Theropoda</taxon>
        <taxon>Coelurosauria</taxon>
        <taxon>Aves</taxon>
        <taxon>Neognathae</taxon>
        <taxon>Neoaves</taxon>
        <taxon>Strisores</taxon>
        <taxon>Apodiformes</taxon>
        <taxon>Trochilidae</taxon>
        <taxon>Oreotrochilus</taxon>
    </lineage>
</organism>
<dbReference type="InterPro" id="IPR050199">
    <property type="entry name" value="IgHV"/>
</dbReference>
<dbReference type="SUPFAM" id="SSF48726">
    <property type="entry name" value="Immunoglobulin"/>
    <property type="match status" value="1"/>
</dbReference>
<dbReference type="InterPro" id="IPR036179">
    <property type="entry name" value="Ig-like_dom_sf"/>
</dbReference>
<evidence type="ECO:0000313" key="1">
    <source>
        <dbReference type="EMBL" id="NXU76710.1"/>
    </source>
</evidence>
<keyword evidence="2" id="KW-1185">Reference proteome</keyword>
<reference evidence="1 2" key="1">
    <citation type="submission" date="2019-09" db="EMBL/GenBank/DDBJ databases">
        <title>Bird 10,000 Genomes (B10K) Project - Family phase.</title>
        <authorList>
            <person name="Zhang G."/>
        </authorList>
    </citation>
    <scope>NUCLEOTIDE SEQUENCE [LARGE SCALE GENOMIC DNA]</scope>
    <source>
        <strain evidence="1">OUT-0002</strain>
    </source>
</reference>
<dbReference type="Gene3D" id="2.60.40.10">
    <property type="entry name" value="Immunoglobulins"/>
    <property type="match status" value="1"/>
</dbReference>